<protein>
    <submittedName>
        <fullName evidence="1">Tautomerase family protein</fullName>
    </submittedName>
</protein>
<dbReference type="PANTHER" id="PTHR38460">
    <property type="entry name" value="TAUTOMERASE YOLI-RELATED"/>
    <property type="match status" value="1"/>
</dbReference>
<dbReference type="Gene3D" id="3.30.429.10">
    <property type="entry name" value="Macrophage Migration Inhibitory Factor"/>
    <property type="match status" value="1"/>
</dbReference>
<reference evidence="1 2" key="1">
    <citation type="journal article" date="2016" name="Front. Microbiol.">
        <title>Comprehensive Phylogenetic Analysis of Bovine Non-aureus Staphylococci Species Based on Whole-Genome Sequencing.</title>
        <authorList>
            <person name="Naushad S."/>
            <person name="Barkema H.W."/>
            <person name="Luby C."/>
            <person name="Condas L.A."/>
            <person name="Nobrega D.B."/>
            <person name="Carson D.A."/>
            <person name="De Buck J."/>
        </authorList>
    </citation>
    <scope>NUCLEOTIDE SEQUENCE [LARGE SCALE GENOMIC DNA]</scope>
    <source>
        <strain evidence="1 2">SNUC 2204</strain>
    </source>
</reference>
<organism evidence="1 2">
    <name type="scientific">Mammaliicoccus vitulinus</name>
    <dbReference type="NCBI Taxonomy" id="71237"/>
    <lineage>
        <taxon>Bacteria</taxon>
        <taxon>Bacillati</taxon>
        <taxon>Bacillota</taxon>
        <taxon>Bacilli</taxon>
        <taxon>Bacillales</taxon>
        <taxon>Staphylococcaceae</taxon>
        <taxon>Mammaliicoccus</taxon>
    </lineage>
</organism>
<dbReference type="Pfam" id="PF14552">
    <property type="entry name" value="Tautomerase_2"/>
    <property type="match status" value="1"/>
</dbReference>
<evidence type="ECO:0000313" key="2">
    <source>
        <dbReference type="Proteomes" id="UP000241209"/>
    </source>
</evidence>
<dbReference type="EMBL" id="PZFK01000003">
    <property type="protein sequence ID" value="PTI30767.1"/>
    <property type="molecule type" value="Genomic_DNA"/>
</dbReference>
<dbReference type="PANTHER" id="PTHR38460:SF1">
    <property type="entry name" value="TAUTOMERASE YOLI-RELATED"/>
    <property type="match status" value="1"/>
</dbReference>
<gene>
    <name evidence="1" type="ORF">BU072_01920</name>
</gene>
<dbReference type="InterPro" id="IPR037479">
    <property type="entry name" value="Tauto_MSAD"/>
</dbReference>
<dbReference type="STRING" id="1167632.GCA_000286335_01361"/>
<dbReference type="SUPFAM" id="SSF55331">
    <property type="entry name" value="Tautomerase/MIF"/>
    <property type="match status" value="1"/>
</dbReference>
<evidence type="ECO:0000313" key="1">
    <source>
        <dbReference type="EMBL" id="PTI30767.1"/>
    </source>
</evidence>
<dbReference type="AlphaFoldDB" id="A0A2T4PWB5"/>
<comment type="caution">
    <text evidence="1">The sequence shown here is derived from an EMBL/GenBank/DDBJ whole genome shotgun (WGS) entry which is preliminary data.</text>
</comment>
<accession>A0A2T4PWB5</accession>
<dbReference type="InterPro" id="IPR014347">
    <property type="entry name" value="Tautomerase/MIF_sf"/>
</dbReference>
<dbReference type="Proteomes" id="UP000241209">
    <property type="component" value="Unassembled WGS sequence"/>
</dbReference>
<dbReference type="RefSeq" id="WP_107556623.1">
    <property type="nucleotide sequence ID" value="NZ_CP051882.1"/>
</dbReference>
<dbReference type="OrthoDB" id="9804765at2"/>
<proteinExistence type="predicted"/>
<name>A0A2T4PWB5_9STAP</name>
<sequence length="129" mass="15035">MPLMKIDLIKGRDKEEIKQILDISYKVMLDTFNAPEGDRYQIVNQHEDYEMQILDTGLGVERTKDVIVFTIITRPRTQEQKLAFYSTVVKELHDQLGVRTEDVMFSLVENTDENWSFFNGEAQFLNGSL</sequence>